<protein>
    <submittedName>
        <fullName evidence="1">Uncharacterized protein</fullName>
    </submittedName>
</protein>
<organism evidence="1 2">
    <name type="scientific">Fictibacillus fluitans</name>
    <dbReference type="NCBI Taxonomy" id="3058422"/>
    <lineage>
        <taxon>Bacteria</taxon>
        <taxon>Bacillati</taxon>
        <taxon>Bacillota</taxon>
        <taxon>Bacilli</taxon>
        <taxon>Bacillales</taxon>
        <taxon>Fictibacillaceae</taxon>
        <taxon>Fictibacillus</taxon>
    </lineage>
</organism>
<gene>
    <name evidence="1" type="ORF">QYB97_05515</name>
</gene>
<name>A0ABT8HUH7_9BACL</name>
<keyword evidence="2" id="KW-1185">Reference proteome</keyword>
<proteinExistence type="predicted"/>
<evidence type="ECO:0000313" key="2">
    <source>
        <dbReference type="Proteomes" id="UP001172721"/>
    </source>
</evidence>
<comment type="caution">
    <text evidence="1">The sequence shown here is derived from an EMBL/GenBank/DDBJ whole genome shotgun (WGS) entry which is preliminary data.</text>
</comment>
<sequence length="75" mass="8674">MNLLKKVFFLSIIGQDIVREEEIMIIYKDLIDELKMLHGKTRICSTCFDSFLIRDSEANKVVVQIFSGNTLKPHS</sequence>
<reference evidence="1" key="1">
    <citation type="submission" date="2023-07" db="EMBL/GenBank/DDBJ databases">
        <title>Fictibacillus sp. isolated from freshwater pond.</title>
        <authorList>
            <person name="Kirdat K."/>
            <person name="Bhat A."/>
            <person name="Mourya A."/>
            <person name="Yadav A."/>
        </authorList>
    </citation>
    <scope>NUCLEOTIDE SEQUENCE</scope>
    <source>
        <strain evidence="1">NE201</strain>
    </source>
</reference>
<dbReference type="Proteomes" id="UP001172721">
    <property type="component" value="Unassembled WGS sequence"/>
</dbReference>
<dbReference type="EMBL" id="JAUHTR010000002">
    <property type="protein sequence ID" value="MDN4523922.1"/>
    <property type="molecule type" value="Genomic_DNA"/>
</dbReference>
<dbReference type="RefSeq" id="WP_301164978.1">
    <property type="nucleotide sequence ID" value="NZ_JAUHTR010000002.1"/>
</dbReference>
<evidence type="ECO:0000313" key="1">
    <source>
        <dbReference type="EMBL" id="MDN4523922.1"/>
    </source>
</evidence>
<accession>A0ABT8HUH7</accession>